<protein>
    <recommendedName>
        <fullName evidence="7">Synaptosomal-associated protein</fullName>
    </recommendedName>
</protein>
<dbReference type="EMBL" id="JAZDUA010000017">
    <property type="protein sequence ID" value="KAK7873082.1"/>
    <property type="molecule type" value="Genomic_DNA"/>
</dbReference>
<evidence type="ECO:0000256" key="2">
    <source>
        <dbReference type="ARBA" id="ARBA00022599"/>
    </source>
</evidence>
<feature type="domain" description="T-SNARE coiled-coil homology" evidence="10">
    <location>
        <begin position="148"/>
        <end position="210"/>
    </location>
</feature>
<evidence type="ECO:0000256" key="3">
    <source>
        <dbReference type="ARBA" id="ARBA00022737"/>
    </source>
</evidence>
<evidence type="ECO:0000256" key="6">
    <source>
        <dbReference type="ARBA" id="ARBA00034102"/>
    </source>
</evidence>
<dbReference type="FunFam" id="1.20.5.110:FF:000007">
    <property type="entry name" value="Synaptosomal-associated protein"/>
    <property type="match status" value="1"/>
</dbReference>
<dbReference type="GO" id="GO:0031201">
    <property type="term" value="C:SNARE complex"/>
    <property type="evidence" value="ECO:0007669"/>
    <property type="project" value="TreeGrafter"/>
</dbReference>
<comment type="similarity">
    <text evidence="1 7">Belongs to the SNAP-25 family.</text>
</comment>
<comment type="caution">
    <text evidence="11">The sequence shown here is derived from an EMBL/GenBank/DDBJ whole genome shotgun (WGS) entry which is preliminary data.</text>
</comment>
<reference evidence="11 12" key="1">
    <citation type="submission" date="2024-03" db="EMBL/GenBank/DDBJ databases">
        <title>The genome assembly and annotation of the cricket Gryllus longicercus Weissman &amp; Gray.</title>
        <authorList>
            <person name="Szrajer S."/>
            <person name="Gray D."/>
            <person name="Ylla G."/>
        </authorList>
    </citation>
    <scope>NUCLEOTIDE SEQUENCE [LARGE SCALE GENOMIC DNA]</scope>
    <source>
        <strain evidence="11">DAG 2021-001</strain>
        <tissue evidence="11">Whole body minus gut</tissue>
    </source>
</reference>
<dbReference type="Proteomes" id="UP001378592">
    <property type="component" value="Unassembled WGS sequence"/>
</dbReference>
<dbReference type="GO" id="GO:0031629">
    <property type="term" value="P:synaptic vesicle fusion to presynaptic active zone membrane"/>
    <property type="evidence" value="ECO:0007669"/>
    <property type="project" value="TreeGrafter"/>
</dbReference>
<dbReference type="AlphaFoldDB" id="A0AAN9W4M1"/>
<evidence type="ECO:0000256" key="7">
    <source>
        <dbReference type="RuleBase" id="RU003496"/>
    </source>
</evidence>
<evidence type="ECO:0000313" key="12">
    <source>
        <dbReference type="Proteomes" id="UP001378592"/>
    </source>
</evidence>
<dbReference type="PROSITE" id="PS50192">
    <property type="entry name" value="T_SNARE"/>
    <property type="match status" value="2"/>
</dbReference>
<dbReference type="GO" id="GO:0016082">
    <property type="term" value="P:synaptic vesicle priming"/>
    <property type="evidence" value="ECO:0007669"/>
    <property type="project" value="TreeGrafter"/>
</dbReference>
<evidence type="ECO:0000256" key="4">
    <source>
        <dbReference type="ARBA" id="ARBA00023018"/>
    </source>
</evidence>
<evidence type="ECO:0000256" key="1">
    <source>
        <dbReference type="ARBA" id="ARBA00009480"/>
    </source>
</evidence>
<dbReference type="PANTHER" id="PTHR19305:SF14">
    <property type="entry name" value="SYNAPTOSOMAL-ASSOCIATED PROTEIN-RELATED"/>
    <property type="match status" value="1"/>
</dbReference>
<dbReference type="Pfam" id="PF00835">
    <property type="entry name" value="SNAP-25"/>
    <property type="match status" value="1"/>
</dbReference>
<dbReference type="CDD" id="cd15889">
    <property type="entry name" value="SNARE_SNAP25N_23N"/>
    <property type="match status" value="1"/>
</dbReference>
<keyword evidence="4" id="KW-0770">Synapse</keyword>
<dbReference type="InterPro" id="IPR000928">
    <property type="entry name" value="SNAP-25_dom"/>
</dbReference>
<gene>
    <name evidence="11" type="ORF">R5R35_000363</name>
</gene>
<dbReference type="GO" id="GO:0043005">
    <property type="term" value="C:neuron projection"/>
    <property type="evidence" value="ECO:0007669"/>
    <property type="project" value="UniProtKB-KW"/>
</dbReference>
<dbReference type="SUPFAM" id="SSF58038">
    <property type="entry name" value="SNARE fusion complex"/>
    <property type="match status" value="2"/>
</dbReference>
<dbReference type="GO" id="GO:0019905">
    <property type="term" value="F:syntaxin binding"/>
    <property type="evidence" value="ECO:0007669"/>
    <property type="project" value="TreeGrafter"/>
</dbReference>
<dbReference type="PANTHER" id="PTHR19305">
    <property type="entry name" value="SYNAPTOSOMAL ASSOCIATED PROTEIN"/>
    <property type="match status" value="1"/>
</dbReference>
<dbReference type="SMART" id="SM00397">
    <property type="entry name" value="t_SNARE"/>
    <property type="match status" value="2"/>
</dbReference>
<sequence>MPSRGEAPAESAGVQRTELEELQFQASRVTDDSLESTRRMKALCEEGKEAGIRTLVALDDQEEQLERIEKGMDEINADMKEAAKSLAAMAKCCGICDLSCNKSSSSKEDDAVWKGDDDSKVVQNQPQRVMDPNCMGPQTGYIGKITNDARETEMEENMEEVSAMVGNMRNMALDIGNALSNQEVLINRIQRKADSNVHSVAEANEKAHALLK</sequence>
<dbReference type="GO" id="GO:0005484">
    <property type="term" value="F:SNAP receptor activity"/>
    <property type="evidence" value="ECO:0007669"/>
    <property type="project" value="TreeGrafter"/>
</dbReference>
<feature type="region of interest" description="Disordered" evidence="9">
    <location>
        <begin position="1"/>
        <end position="36"/>
    </location>
</feature>
<evidence type="ECO:0000256" key="8">
    <source>
        <dbReference type="SAM" id="Coils"/>
    </source>
</evidence>
<dbReference type="Gene3D" id="1.20.5.110">
    <property type="match status" value="2"/>
</dbReference>
<dbReference type="InterPro" id="IPR000727">
    <property type="entry name" value="T_SNARE_dom"/>
</dbReference>
<proteinExistence type="inferred from homology"/>
<keyword evidence="12" id="KW-1185">Reference proteome</keyword>
<organism evidence="11 12">
    <name type="scientific">Gryllus longicercus</name>
    <dbReference type="NCBI Taxonomy" id="2509291"/>
    <lineage>
        <taxon>Eukaryota</taxon>
        <taxon>Metazoa</taxon>
        <taxon>Ecdysozoa</taxon>
        <taxon>Arthropoda</taxon>
        <taxon>Hexapoda</taxon>
        <taxon>Insecta</taxon>
        <taxon>Pterygota</taxon>
        <taxon>Neoptera</taxon>
        <taxon>Polyneoptera</taxon>
        <taxon>Orthoptera</taxon>
        <taxon>Ensifera</taxon>
        <taxon>Gryllidea</taxon>
        <taxon>Grylloidea</taxon>
        <taxon>Gryllidae</taxon>
        <taxon>Gryllinae</taxon>
        <taxon>Gryllus</taxon>
    </lineage>
</organism>
<keyword evidence="2" id="KW-0771">Synaptosome</keyword>
<name>A0AAN9W4M1_9ORTH</name>
<dbReference type="GO" id="GO:0098793">
    <property type="term" value="C:presynapse"/>
    <property type="evidence" value="ECO:0007669"/>
    <property type="project" value="GOC"/>
</dbReference>
<feature type="domain" description="T-SNARE coiled-coil homology" evidence="10">
    <location>
        <begin position="27"/>
        <end position="89"/>
    </location>
</feature>
<keyword evidence="3" id="KW-0677">Repeat</keyword>
<comment type="subcellular location">
    <subcellularLocation>
        <location evidence="6">Synapse</location>
        <location evidence="6">Synaptosome</location>
    </subcellularLocation>
</comment>
<evidence type="ECO:0000313" key="11">
    <source>
        <dbReference type="EMBL" id="KAK7873082.1"/>
    </source>
</evidence>
<evidence type="ECO:0000256" key="9">
    <source>
        <dbReference type="SAM" id="MobiDB-lite"/>
    </source>
</evidence>
<feature type="coiled-coil region" evidence="8">
    <location>
        <begin position="58"/>
        <end position="85"/>
    </location>
</feature>
<evidence type="ECO:0000259" key="10">
    <source>
        <dbReference type="PROSITE" id="PS50192"/>
    </source>
</evidence>
<evidence type="ECO:0000256" key="5">
    <source>
        <dbReference type="ARBA" id="ARBA00023054"/>
    </source>
</evidence>
<keyword evidence="5 8" id="KW-0175">Coiled coil</keyword>
<dbReference type="FunFam" id="1.20.5.110:FF:000018">
    <property type="entry name" value="Synaptosomal-associated protein"/>
    <property type="match status" value="1"/>
</dbReference>
<dbReference type="GO" id="GO:0005886">
    <property type="term" value="C:plasma membrane"/>
    <property type="evidence" value="ECO:0007669"/>
    <property type="project" value="TreeGrafter"/>
</dbReference>
<accession>A0AAN9W4M1</accession>